<proteinExistence type="predicted"/>
<dbReference type="InterPro" id="IPR021068">
    <property type="entry name" value="HTH_DNA-bd"/>
</dbReference>
<evidence type="ECO:0000259" key="1">
    <source>
        <dbReference type="Pfam" id="PF11972"/>
    </source>
</evidence>
<sequence>MAPGSLFDPDQWLAAQGTLSGDLAAACLAFGRLDAKLAVAGEGMRLRLALQEMADLGWLTGSRIGLERLSLFVALRIGAGDDAALLGQFAWGVRRLTGPGKVEGQGGWVSSLAAFLGFQGEAVLDLAETMTGTEALHPITQAAFLFHAWRMAGAERGARDIEGGVMAARLAGEKLGRGALFLPLALGSGTALRGQGTVLARLAAFYRGAEQASLSALMMIERMADWEARAREAMADCSGRTPGELVKVFARWPMVSAPMAQEHVGASRAAVQRNMDLMTARGVVREITGQGRFRIWTAAS</sequence>
<organism evidence="2 3">
    <name type="scientific">Roseovarius pacificus</name>
    <dbReference type="NCBI Taxonomy" id="337701"/>
    <lineage>
        <taxon>Bacteria</taxon>
        <taxon>Pseudomonadati</taxon>
        <taxon>Pseudomonadota</taxon>
        <taxon>Alphaproteobacteria</taxon>
        <taxon>Rhodobacterales</taxon>
        <taxon>Roseobacteraceae</taxon>
        <taxon>Roseovarius</taxon>
    </lineage>
</organism>
<dbReference type="EMBL" id="FRBR01000034">
    <property type="protein sequence ID" value="SHM67567.1"/>
    <property type="molecule type" value="Genomic_DNA"/>
</dbReference>
<accession>A0A1M7KQ14</accession>
<name>A0A1M7KQ14_9RHOB</name>
<keyword evidence="3" id="KW-1185">Reference proteome</keyword>
<dbReference type="AlphaFoldDB" id="A0A1M7KQ14"/>
<evidence type="ECO:0000313" key="2">
    <source>
        <dbReference type="EMBL" id="SHM67567.1"/>
    </source>
</evidence>
<gene>
    <name evidence="2" type="ORF">SAMN05444398_1346</name>
</gene>
<dbReference type="RefSeq" id="WP_229709629.1">
    <property type="nucleotide sequence ID" value="NZ_BMLR01000033.1"/>
</dbReference>
<protein>
    <submittedName>
        <fullName evidence="2">HTH DNA binding domain-containing protein</fullName>
    </submittedName>
</protein>
<dbReference type="Pfam" id="PF11972">
    <property type="entry name" value="HTH_13"/>
    <property type="match status" value="1"/>
</dbReference>
<feature type="domain" description="HTH DNA binding" evidence="1">
    <location>
        <begin position="243"/>
        <end position="296"/>
    </location>
</feature>
<reference evidence="2 3" key="1">
    <citation type="submission" date="2016-11" db="EMBL/GenBank/DDBJ databases">
        <authorList>
            <person name="Jaros S."/>
            <person name="Januszkiewicz K."/>
            <person name="Wedrychowicz H."/>
        </authorList>
    </citation>
    <scope>NUCLEOTIDE SEQUENCE [LARGE SCALE GENOMIC DNA]</scope>
    <source>
        <strain evidence="2 3">DSM 29589</strain>
    </source>
</reference>
<evidence type="ECO:0000313" key="3">
    <source>
        <dbReference type="Proteomes" id="UP000183974"/>
    </source>
</evidence>
<dbReference type="STRING" id="337701.SAMN05444398_1346"/>
<dbReference type="Proteomes" id="UP000183974">
    <property type="component" value="Unassembled WGS sequence"/>
</dbReference>